<reference evidence="2 3" key="1">
    <citation type="submission" date="2024-11" db="EMBL/GenBank/DDBJ databases">
        <title>A near-complete genome assembly of Cinchona calisaya.</title>
        <authorList>
            <person name="Lian D.C."/>
            <person name="Zhao X.W."/>
            <person name="Wei L."/>
        </authorList>
    </citation>
    <scope>NUCLEOTIDE SEQUENCE [LARGE SCALE GENOMIC DNA]</scope>
    <source>
        <tissue evidence="2">Nenye</tissue>
    </source>
</reference>
<comment type="caution">
    <text evidence="2">The sequence shown here is derived from an EMBL/GenBank/DDBJ whole genome shotgun (WGS) entry which is preliminary data.</text>
</comment>
<dbReference type="Proteomes" id="UP001630127">
    <property type="component" value="Unassembled WGS sequence"/>
</dbReference>
<gene>
    <name evidence="2" type="ORF">ACH5RR_039141</name>
</gene>
<evidence type="ECO:0000313" key="3">
    <source>
        <dbReference type="Proteomes" id="UP001630127"/>
    </source>
</evidence>
<dbReference type="EMBL" id="JBJUIK010000016">
    <property type="protein sequence ID" value="KAL3500048.1"/>
    <property type="molecule type" value="Genomic_DNA"/>
</dbReference>
<dbReference type="AlphaFoldDB" id="A0ABD2XYT5"/>
<organism evidence="2 3">
    <name type="scientific">Cinchona calisaya</name>
    <dbReference type="NCBI Taxonomy" id="153742"/>
    <lineage>
        <taxon>Eukaryota</taxon>
        <taxon>Viridiplantae</taxon>
        <taxon>Streptophyta</taxon>
        <taxon>Embryophyta</taxon>
        <taxon>Tracheophyta</taxon>
        <taxon>Spermatophyta</taxon>
        <taxon>Magnoliopsida</taxon>
        <taxon>eudicotyledons</taxon>
        <taxon>Gunneridae</taxon>
        <taxon>Pentapetalae</taxon>
        <taxon>asterids</taxon>
        <taxon>lamiids</taxon>
        <taxon>Gentianales</taxon>
        <taxon>Rubiaceae</taxon>
        <taxon>Cinchonoideae</taxon>
        <taxon>Cinchoneae</taxon>
        <taxon>Cinchona</taxon>
    </lineage>
</organism>
<protein>
    <submittedName>
        <fullName evidence="2">Uncharacterized protein</fullName>
    </submittedName>
</protein>
<name>A0ABD2XYT5_9GENT</name>
<sequence length="137" mass="15543">MEGHEIVVKKKGRGPVKGPKPTPDTPIDVQFNVKMQPIRLQAGSFQSYLGTIAKNGVMFLLTYADWRDIPHKKKEDAWIEIQASMQQQLSQILDSERTPEARQRIFKETMGPECHGYVLDASSAHQHGPTLKRESIF</sequence>
<feature type="region of interest" description="Disordered" evidence="1">
    <location>
        <begin position="1"/>
        <end position="26"/>
    </location>
</feature>
<keyword evidence="3" id="KW-1185">Reference proteome</keyword>
<proteinExistence type="predicted"/>
<evidence type="ECO:0000256" key="1">
    <source>
        <dbReference type="SAM" id="MobiDB-lite"/>
    </source>
</evidence>
<accession>A0ABD2XYT5</accession>
<evidence type="ECO:0000313" key="2">
    <source>
        <dbReference type="EMBL" id="KAL3500048.1"/>
    </source>
</evidence>